<dbReference type="EMBL" id="AJWY01007059">
    <property type="protein sequence ID" value="EKC65103.1"/>
    <property type="molecule type" value="Genomic_DNA"/>
</dbReference>
<evidence type="ECO:0000313" key="1">
    <source>
        <dbReference type="EMBL" id="EKC65103.1"/>
    </source>
</evidence>
<organism evidence="1">
    <name type="scientific">human gut metagenome</name>
    <dbReference type="NCBI Taxonomy" id="408170"/>
    <lineage>
        <taxon>unclassified sequences</taxon>
        <taxon>metagenomes</taxon>
        <taxon>organismal metagenomes</taxon>
    </lineage>
</organism>
<accession>K1T689</accession>
<protein>
    <submittedName>
        <fullName evidence="1">Uncharacterized protein</fullName>
    </submittedName>
</protein>
<sequence length="97" mass="10663">MYAHAMGRQLLVGVNKVHLLLNIGQRLAESGTGRRNVLEGRSCGQTGRLFQRTDELPRVECVTEVDITRLAVEYLDRKLALGHKNAGRLLVGVAAVL</sequence>
<reference evidence="1" key="1">
    <citation type="journal article" date="2013" name="Environ. Microbiol.">
        <title>Microbiota from the distal guts of lean and obese adolescents exhibit partial functional redundancy besides clear differences in community structure.</title>
        <authorList>
            <person name="Ferrer M."/>
            <person name="Ruiz A."/>
            <person name="Lanza F."/>
            <person name="Haange S.B."/>
            <person name="Oberbach A."/>
            <person name="Till H."/>
            <person name="Bargiela R."/>
            <person name="Campoy C."/>
            <person name="Segura M.T."/>
            <person name="Richter M."/>
            <person name="von Bergen M."/>
            <person name="Seifert J."/>
            <person name="Suarez A."/>
        </authorList>
    </citation>
    <scope>NUCLEOTIDE SEQUENCE</scope>
</reference>
<dbReference type="AlphaFoldDB" id="K1T689"/>
<proteinExistence type="predicted"/>
<comment type="caution">
    <text evidence="1">The sequence shown here is derived from an EMBL/GenBank/DDBJ whole genome shotgun (WGS) entry which is preliminary data.</text>
</comment>
<name>K1T689_9ZZZZ</name>
<gene>
    <name evidence="1" type="ORF">LEA_10504</name>
</gene>